<dbReference type="SUPFAM" id="SSF53756">
    <property type="entry name" value="UDP-Glycosyltransferase/glycogen phosphorylase"/>
    <property type="match status" value="1"/>
</dbReference>
<reference evidence="3 4" key="1">
    <citation type="submission" date="2019-05" db="EMBL/GenBank/DDBJ databases">
        <authorList>
            <consortium name="Pathogen Informatics"/>
        </authorList>
    </citation>
    <scope>NUCLEOTIDE SEQUENCE [LARGE SCALE GENOMIC DNA]</scope>
    <source>
        <strain evidence="3 4">NCTC12204</strain>
    </source>
</reference>
<dbReference type="EC" id="2.4.1.250" evidence="3"/>
<organism evidence="3 4">
    <name type="scientific">Enterococcus hirae</name>
    <dbReference type="NCBI Taxonomy" id="1354"/>
    <lineage>
        <taxon>Bacteria</taxon>
        <taxon>Bacillati</taxon>
        <taxon>Bacillota</taxon>
        <taxon>Bacilli</taxon>
        <taxon>Lactobacillales</taxon>
        <taxon>Enterococcaceae</taxon>
        <taxon>Enterococcus</taxon>
    </lineage>
</organism>
<protein>
    <submittedName>
        <fullName evidence="3">Group 1 glycosyl transferase</fullName>
        <ecNumber evidence="3">2.4.1.250</ecNumber>
    </submittedName>
</protein>
<dbReference type="CDD" id="cd03808">
    <property type="entry name" value="GT4_CapM-like"/>
    <property type="match status" value="1"/>
</dbReference>
<dbReference type="PANTHER" id="PTHR45947">
    <property type="entry name" value="SULFOQUINOVOSYL TRANSFERASE SQD2"/>
    <property type="match status" value="1"/>
</dbReference>
<dbReference type="Proteomes" id="UP000352698">
    <property type="component" value="Unassembled WGS sequence"/>
</dbReference>
<feature type="domain" description="Glycosyl transferase family 1" evidence="1">
    <location>
        <begin position="188"/>
        <end position="340"/>
    </location>
</feature>
<keyword evidence="3" id="KW-0328">Glycosyltransferase</keyword>
<dbReference type="Pfam" id="PF00534">
    <property type="entry name" value="Glycos_transf_1"/>
    <property type="match status" value="1"/>
</dbReference>
<proteinExistence type="predicted"/>
<gene>
    <name evidence="3" type="primary">mshA</name>
    <name evidence="3" type="ORF">NCTC12204_01934</name>
</gene>
<feature type="domain" description="Glycosyltransferase subfamily 4-like N-terminal" evidence="2">
    <location>
        <begin position="6"/>
        <end position="141"/>
    </location>
</feature>
<dbReference type="Gene3D" id="3.40.50.2000">
    <property type="entry name" value="Glycogen Phosphorylase B"/>
    <property type="match status" value="2"/>
</dbReference>
<dbReference type="PANTHER" id="PTHR45947:SF3">
    <property type="entry name" value="SULFOQUINOVOSYL TRANSFERASE SQD2"/>
    <property type="match status" value="1"/>
</dbReference>
<dbReference type="InterPro" id="IPR050194">
    <property type="entry name" value="Glycosyltransferase_grp1"/>
</dbReference>
<dbReference type="Pfam" id="PF13477">
    <property type="entry name" value="Glyco_trans_4_2"/>
    <property type="match status" value="1"/>
</dbReference>
<sequence>MTTISNTLNAFLIPHIDQLIKNGHEVSVACALEQPLASYFSDKKIPVFQIPFNRNPLAKSNLLAYKKIKQLIKEENIDIVHTHTPVASMVTRLACKRINIPIYYTAHGFHFYQGAPMLNWFVYYPVEKYLSRYTSKLITINQEDYLLASQKFKATQTHLIQGVGIQVEKFEKTLVDKRLKSKVLSLAQPTTKVLLSVGELNKNKNHELVIHALASFKDQDFHYFICGTGPLKQTLEQKIKFLGLEKKVSLLGYRKDIIQIMKMSDLFLFPSLREGLPVSIMEAMSVGLPVVASNIRGNKDLIYDENTGKLFDVKESEELVNILQDFFAGTLPVTKYSENAAAHIQQFSENVIINQVAELYETL</sequence>
<keyword evidence="3" id="KW-0808">Transferase</keyword>
<dbReference type="InterPro" id="IPR001296">
    <property type="entry name" value="Glyco_trans_1"/>
</dbReference>
<evidence type="ECO:0000259" key="1">
    <source>
        <dbReference type="Pfam" id="PF00534"/>
    </source>
</evidence>
<evidence type="ECO:0000313" key="4">
    <source>
        <dbReference type="Proteomes" id="UP000352698"/>
    </source>
</evidence>
<dbReference type="RefSeq" id="WP_010737943.1">
    <property type="nucleotide sequence ID" value="NZ_CAACXU010000005.1"/>
</dbReference>
<dbReference type="GO" id="GO:0102710">
    <property type="term" value="F:D-inositol-3-phosphate glycosyltransferase activity"/>
    <property type="evidence" value="ECO:0007669"/>
    <property type="project" value="UniProtKB-EC"/>
</dbReference>
<dbReference type="AlphaFoldDB" id="A0A449EBL8"/>
<comment type="caution">
    <text evidence="3">The sequence shown here is derived from an EMBL/GenBank/DDBJ whole genome shotgun (WGS) entry which is preliminary data.</text>
</comment>
<dbReference type="InterPro" id="IPR028098">
    <property type="entry name" value="Glyco_trans_4-like_N"/>
</dbReference>
<evidence type="ECO:0000313" key="3">
    <source>
        <dbReference type="EMBL" id="VTQ66519.1"/>
    </source>
</evidence>
<name>A0A449EBL8_ENTHR</name>
<evidence type="ECO:0000259" key="2">
    <source>
        <dbReference type="Pfam" id="PF13477"/>
    </source>
</evidence>
<accession>A0A449EBL8</accession>
<dbReference type="EMBL" id="CABEEP010000001">
    <property type="protein sequence ID" value="VTQ66519.1"/>
    <property type="molecule type" value="Genomic_DNA"/>
</dbReference>